<dbReference type="Proteomes" id="UP000321393">
    <property type="component" value="Unassembled WGS sequence"/>
</dbReference>
<comment type="caution">
    <text evidence="2">The sequence shown here is derived from an EMBL/GenBank/DDBJ whole genome shotgun (WGS) entry which is preliminary data.</text>
</comment>
<evidence type="ECO:0000313" key="2">
    <source>
        <dbReference type="EMBL" id="KAA0034935.1"/>
    </source>
</evidence>
<accession>A0A5A7T0E5</accession>
<proteinExistence type="predicted"/>
<gene>
    <name evidence="2" type="ORF">E6C27_scaffold103G00670</name>
</gene>
<dbReference type="EMBL" id="SSTE01020233">
    <property type="protein sequence ID" value="KAA0034935.1"/>
    <property type="molecule type" value="Genomic_DNA"/>
</dbReference>
<evidence type="ECO:0000256" key="1">
    <source>
        <dbReference type="SAM" id="MobiDB-lite"/>
    </source>
</evidence>
<name>A0A5A7T0E5_CUCMM</name>
<dbReference type="AlphaFoldDB" id="A0A5A7T0E5"/>
<reference evidence="2 3" key="1">
    <citation type="submission" date="2019-08" db="EMBL/GenBank/DDBJ databases">
        <title>Draft genome sequences of two oriental melons (Cucumis melo L. var makuwa).</title>
        <authorList>
            <person name="Kwon S.-Y."/>
        </authorList>
    </citation>
    <scope>NUCLEOTIDE SEQUENCE [LARGE SCALE GENOMIC DNA]</scope>
    <source>
        <strain evidence="3">cv. SW 3</strain>
        <tissue evidence="2">Leaf</tissue>
    </source>
</reference>
<sequence>MMLINATLFPEALAYVVGCTFAYEKSEESIDPYVKRIKEIKDTLANVLTLDDEDLLSYTLNRLSNEYNTFHMSMRTRGLQQFPSRMKENYVICQNLFIVSEDNGEENITDGIGHNLPISHTSNDITTSHILHQGPSVDGLYPLMPLKSNPTAHVGIKSPSTSAKLFTSRHVIFNKSTFPYSTLTSNSPPSSIPPSTSTSTNSTSFTPFLLSDDRNTTTNIEHIESLANNITVNNHSLQTGSKSSNTKKKVFVATTFVSNNLVDSESSSYTQASKHLVRQSAMQKEYNALMKQSTWVLTSLPPGLVAKGYHQEAADSSFFIRRQNSSITYLLLYVDDIIVTVFLGLEIVNTQADISVTQTKYARDVIKHFGMTCCKPFNTPIALSFSLMIVLKPVVLMIAKLIEQRLEPFSIRLSLYRI</sequence>
<organism evidence="2 3">
    <name type="scientific">Cucumis melo var. makuwa</name>
    <name type="common">Oriental melon</name>
    <dbReference type="NCBI Taxonomy" id="1194695"/>
    <lineage>
        <taxon>Eukaryota</taxon>
        <taxon>Viridiplantae</taxon>
        <taxon>Streptophyta</taxon>
        <taxon>Embryophyta</taxon>
        <taxon>Tracheophyta</taxon>
        <taxon>Spermatophyta</taxon>
        <taxon>Magnoliopsida</taxon>
        <taxon>eudicotyledons</taxon>
        <taxon>Gunneridae</taxon>
        <taxon>Pentapetalae</taxon>
        <taxon>rosids</taxon>
        <taxon>fabids</taxon>
        <taxon>Cucurbitales</taxon>
        <taxon>Cucurbitaceae</taxon>
        <taxon>Benincaseae</taxon>
        <taxon>Cucumis</taxon>
    </lineage>
</organism>
<dbReference type="OrthoDB" id="1845088at2759"/>
<evidence type="ECO:0000313" key="3">
    <source>
        <dbReference type="Proteomes" id="UP000321393"/>
    </source>
</evidence>
<protein>
    <submittedName>
        <fullName evidence="2">Mitochondrial protein</fullName>
    </submittedName>
</protein>
<feature type="region of interest" description="Disordered" evidence="1">
    <location>
        <begin position="181"/>
        <end position="207"/>
    </location>
</feature>